<feature type="domain" description="ATP-cone" evidence="9">
    <location>
        <begin position="49"/>
        <end position="139"/>
    </location>
</feature>
<dbReference type="InterPro" id="IPR055173">
    <property type="entry name" value="NrdR-like_N"/>
</dbReference>
<keyword evidence="8" id="KW-0479">Metal-binding</keyword>
<dbReference type="RefSeq" id="WP_348396209.1">
    <property type="nucleotide sequence ID" value="NZ_CP136600.1"/>
</dbReference>
<keyword evidence="2 8" id="KW-0547">Nucleotide-binding</keyword>
<comment type="function">
    <text evidence="8">Negatively regulates transcription of bacterial ribonucleotide reductase nrd genes and operons by binding to NrdR-boxes.</text>
</comment>
<dbReference type="PANTHER" id="PTHR30455">
    <property type="entry name" value="TRANSCRIPTIONAL REPRESSOR NRDR"/>
    <property type="match status" value="1"/>
</dbReference>
<evidence type="ECO:0000313" key="11">
    <source>
        <dbReference type="Proteomes" id="UP001301442"/>
    </source>
</evidence>
<dbReference type="PANTHER" id="PTHR30455:SF2">
    <property type="entry name" value="TRANSCRIPTIONAL REPRESSOR NRDR"/>
    <property type="match status" value="1"/>
</dbReference>
<comment type="similarity">
    <text evidence="8">Belongs to the NrdR family.</text>
</comment>
<name>A0ABZ0GNE5_9GAMM</name>
<evidence type="ECO:0000259" key="9">
    <source>
        <dbReference type="PROSITE" id="PS51161"/>
    </source>
</evidence>
<keyword evidence="5 8" id="KW-0805">Transcription regulation</keyword>
<evidence type="ECO:0000256" key="1">
    <source>
        <dbReference type="ARBA" id="ARBA00022491"/>
    </source>
</evidence>
<comment type="cofactor">
    <cofactor evidence="8">
        <name>Zn(2+)</name>
        <dbReference type="ChEBI" id="CHEBI:29105"/>
    </cofactor>
    <text evidence="8">Binds 1 zinc ion.</text>
</comment>
<evidence type="ECO:0000256" key="5">
    <source>
        <dbReference type="ARBA" id="ARBA00023015"/>
    </source>
</evidence>
<dbReference type="InterPro" id="IPR003796">
    <property type="entry name" value="RNR_NrdR-like"/>
</dbReference>
<sequence>MYCPFCAATDTKVIDSRLVSDGHQVRRRRECLDCKERYTTFESAELVMPRIIKRDGSREPFNEDKLRNGLLRALEKRPVSTESTELAINKLKSQLRATGEREISSEMLGNLIMDVLKALDKVAYVRFASVYRSFEDIREFGEEIARLGDQD</sequence>
<evidence type="ECO:0000256" key="4">
    <source>
        <dbReference type="ARBA" id="ARBA00022840"/>
    </source>
</evidence>
<dbReference type="PROSITE" id="PS51161">
    <property type="entry name" value="ATP_CONE"/>
    <property type="match status" value="1"/>
</dbReference>
<dbReference type="Pfam" id="PF03477">
    <property type="entry name" value="ATP-cone"/>
    <property type="match status" value="1"/>
</dbReference>
<evidence type="ECO:0000313" key="10">
    <source>
        <dbReference type="EMBL" id="WOH37419.1"/>
    </source>
</evidence>
<accession>A0ABZ0GNE5</accession>
<evidence type="ECO:0000256" key="3">
    <source>
        <dbReference type="ARBA" id="ARBA00022771"/>
    </source>
</evidence>
<protein>
    <recommendedName>
        <fullName evidence="8">Transcriptional repressor NrdR</fullName>
    </recommendedName>
</protein>
<evidence type="ECO:0000256" key="8">
    <source>
        <dbReference type="HAMAP-Rule" id="MF_00440"/>
    </source>
</evidence>
<feature type="zinc finger region" evidence="8">
    <location>
        <begin position="3"/>
        <end position="34"/>
    </location>
</feature>
<dbReference type="NCBIfam" id="TIGR00244">
    <property type="entry name" value="transcriptional regulator NrdR"/>
    <property type="match status" value="1"/>
</dbReference>
<reference evidence="10 11" key="1">
    <citation type="submission" date="2023-09" db="EMBL/GenBank/DDBJ databases">
        <authorList>
            <person name="Qi X."/>
        </authorList>
    </citation>
    <scope>NUCLEOTIDE SEQUENCE [LARGE SCALE GENOMIC DNA]</scope>
    <source>
        <strain evidence="10 11">S1-1</strain>
    </source>
</reference>
<proteinExistence type="inferred from homology"/>
<evidence type="ECO:0000256" key="6">
    <source>
        <dbReference type="ARBA" id="ARBA00023125"/>
    </source>
</evidence>
<keyword evidence="4 8" id="KW-0067">ATP-binding</keyword>
<evidence type="ECO:0000256" key="7">
    <source>
        <dbReference type="ARBA" id="ARBA00023163"/>
    </source>
</evidence>
<evidence type="ECO:0000256" key="2">
    <source>
        <dbReference type="ARBA" id="ARBA00022741"/>
    </source>
</evidence>
<organism evidence="10 11">
    <name type="scientific">Thalassotalea fonticola</name>
    <dbReference type="NCBI Taxonomy" id="3065649"/>
    <lineage>
        <taxon>Bacteria</taxon>
        <taxon>Pseudomonadati</taxon>
        <taxon>Pseudomonadota</taxon>
        <taxon>Gammaproteobacteria</taxon>
        <taxon>Alteromonadales</taxon>
        <taxon>Colwelliaceae</taxon>
        <taxon>Thalassotalea</taxon>
    </lineage>
</organism>
<dbReference type="EMBL" id="CP136600">
    <property type="protein sequence ID" value="WOH37419.1"/>
    <property type="molecule type" value="Genomic_DNA"/>
</dbReference>
<keyword evidence="11" id="KW-1185">Reference proteome</keyword>
<dbReference type="Proteomes" id="UP001301442">
    <property type="component" value="Chromosome"/>
</dbReference>
<dbReference type="InterPro" id="IPR005144">
    <property type="entry name" value="ATP-cone_dom"/>
</dbReference>
<dbReference type="HAMAP" id="MF_00440">
    <property type="entry name" value="NrdR"/>
    <property type="match status" value="1"/>
</dbReference>
<keyword evidence="3 8" id="KW-0863">Zinc-finger</keyword>
<gene>
    <name evidence="8 10" type="primary">nrdR</name>
    <name evidence="10" type="ORF">RI844_18990</name>
</gene>
<keyword evidence="8" id="KW-0862">Zinc</keyword>
<keyword evidence="1 8" id="KW-0678">Repressor</keyword>
<dbReference type="Pfam" id="PF22811">
    <property type="entry name" value="Zn_ribbon_NrdR"/>
    <property type="match status" value="1"/>
</dbReference>
<keyword evidence="7 8" id="KW-0804">Transcription</keyword>
<keyword evidence="6 8" id="KW-0238">DNA-binding</keyword>